<reference evidence="6" key="1">
    <citation type="journal article" date="2019" name="Int. J. Syst. Evol. Microbiol.">
        <title>The Global Catalogue of Microorganisms (GCM) 10K type strain sequencing project: providing services to taxonomists for standard genome sequencing and annotation.</title>
        <authorList>
            <consortium name="The Broad Institute Genomics Platform"/>
            <consortium name="The Broad Institute Genome Sequencing Center for Infectious Disease"/>
            <person name="Wu L."/>
            <person name="Ma J."/>
        </authorList>
    </citation>
    <scope>NUCLEOTIDE SEQUENCE [LARGE SCALE GENOMIC DNA]</scope>
    <source>
        <strain evidence="6">CGMCC-1.15741</strain>
    </source>
</reference>
<comment type="caution">
    <text evidence="5">The sequence shown here is derived from an EMBL/GenBank/DDBJ whole genome shotgun (WGS) entry which is preliminary data.</text>
</comment>
<dbReference type="InterPro" id="IPR013780">
    <property type="entry name" value="Glyco_hydro_b"/>
</dbReference>
<dbReference type="GO" id="GO:0032259">
    <property type="term" value="P:methylation"/>
    <property type="evidence" value="ECO:0007669"/>
    <property type="project" value="UniProtKB-KW"/>
</dbReference>
<dbReference type="Pfam" id="PF10672">
    <property type="entry name" value="Methyltrans_SAM"/>
    <property type="match status" value="1"/>
</dbReference>
<organism evidence="5 6">
    <name type="scientific">Ponticaulis profundi</name>
    <dbReference type="NCBI Taxonomy" id="2665222"/>
    <lineage>
        <taxon>Bacteria</taxon>
        <taxon>Pseudomonadati</taxon>
        <taxon>Pseudomonadota</taxon>
        <taxon>Alphaproteobacteria</taxon>
        <taxon>Hyphomonadales</taxon>
        <taxon>Hyphomonadaceae</taxon>
        <taxon>Ponticaulis</taxon>
    </lineage>
</organism>
<evidence type="ECO:0000256" key="3">
    <source>
        <dbReference type="ARBA" id="ARBA00022691"/>
    </source>
</evidence>
<gene>
    <name evidence="5" type="ORF">ACFQDM_01030</name>
</gene>
<dbReference type="GO" id="GO:0008168">
    <property type="term" value="F:methyltransferase activity"/>
    <property type="evidence" value="ECO:0007669"/>
    <property type="project" value="UniProtKB-KW"/>
</dbReference>
<dbReference type="Gene3D" id="3.40.50.150">
    <property type="entry name" value="Vaccinia Virus protein VP39"/>
    <property type="match status" value="1"/>
</dbReference>
<proteinExistence type="predicted"/>
<evidence type="ECO:0000313" key="6">
    <source>
        <dbReference type="Proteomes" id="UP001596303"/>
    </source>
</evidence>
<dbReference type="RefSeq" id="WP_377374313.1">
    <property type="nucleotide sequence ID" value="NZ_JBHSSW010000002.1"/>
</dbReference>
<dbReference type="Proteomes" id="UP001596303">
    <property type="component" value="Unassembled WGS sequence"/>
</dbReference>
<evidence type="ECO:0000256" key="2">
    <source>
        <dbReference type="ARBA" id="ARBA00022679"/>
    </source>
</evidence>
<dbReference type="EC" id="2.1.1.-" evidence="5"/>
<evidence type="ECO:0000259" key="4">
    <source>
        <dbReference type="Pfam" id="PF10672"/>
    </source>
</evidence>
<dbReference type="SUPFAM" id="SSF53335">
    <property type="entry name" value="S-adenosyl-L-methionine-dependent methyltransferases"/>
    <property type="match status" value="1"/>
</dbReference>
<dbReference type="InterPro" id="IPR019614">
    <property type="entry name" value="SAM-dep_methyl-trfase"/>
</dbReference>
<accession>A0ABW1S5H6</accession>
<dbReference type="PANTHER" id="PTHR43042">
    <property type="entry name" value="SAM-DEPENDENT METHYLTRANSFERASE"/>
    <property type="match status" value="1"/>
</dbReference>
<keyword evidence="1 5" id="KW-0489">Methyltransferase</keyword>
<feature type="domain" description="S-adenosylmethionine-dependent methyltransferase" evidence="4">
    <location>
        <begin position="84"/>
        <end position="229"/>
    </location>
</feature>
<dbReference type="InterPro" id="IPR029063">
    <property type="entry name" value="SAM-dependent_MTases_sf"/>
</dbReference>
<evidence type="ECO:0000313" key="5">
    <source>
        <dbReference type="EMBL" id="MFC6196637.1"/>
    </source>
</evidence>
<name>A0ABW1S5H6_9PROT</name>
<dbReference type="Gene3D" id="2.60.40.1180">
    <property type="entry name" value="Golgi alpha-mannosidase II"/>
    <property type="match status" value="1"/>
</dbReference>
<dbReference type="EMBL" id="JBHSSW010000002">
    <property type="protein sequence ID" value="MFC6196637.1"/>
    <property type="molecule type" value="Genomic_DNA"/>
</dbReference>
<sequence>MTGTPQISNPTLLKADDWTDYQLLDSGNGRKLERFGSQTVDRPDPQAFWMPASPIENWNADAVFSASGDDERGKWQLKSQSLPDVWRMSWRDLQFDVRRTAFRHMGVFQEHSVHWRHAMEKIQTAGRPIKLLNLFGYTGMMSLAAAAAGAEVTHLDASPKSIGYGRDNQVLSGLSDKPIRWISDDAMKFMRREVRRGNKYDAIVLDPPKFGRGPKNETWRLEENLPELLELCRETLSDEPLFITSTVYAVRLSYLALAQSLRDHLDGLGGVITAGEMVIPEAGRDVNLPTAIFARWDC</sequence>
<dbReference type="PANTHER" id="PTHR43042:SF2">
    <property type="entry name" value="SAM-DEPENDENT METHYLTRANSFERASE"/>
    <property type="match status" value="1"/>
</dbReference>
<keyword evidence="6" id="KW-1185">Reference proteome</keyword>
<keyword evidence="2 5" id="KW-0808">Transferase</keyword>
<keyword evidence="3" id="KW-0949">S-adenosyl-L-methionine</keyword>
<protein>
    <submittedName>
        <fullName evidence="5">Class I SAM-dependent methyltransferase</fullName>
        <ecNumber evidence="5">2.1.1.-</ecNumber>
    </submittedName>
</protein>
<evidence type="ECO:0000256" key="1">
    <source>
        <dbReference type="ARBA" id="ARBA00022603"/>
    </source>
</evidence>